<dbReference type="RefSeq" id="WP_124752231.1">
    <property type="nucleotide sequence ID" value="NZ_RQYS01000049.1"/>
</dbReference>
<dbReference type="InterPro" id="IPR036388">
    <property type="entry name" value="WH-like_DNA-bd_sf"/>
</dbReference>
<evidence type="ECO:0000256" key="3">
    <source>
        <dbReference type="ARBA" id="ARBA00023082"/>
    </source>
</evidence>
<dbReference type="Proteomes" id="UP000278609">
    <property type="component" value="Unassembled WGS sequence"/>
</dbReference>
<dbReference type="InterPro" id="IPR013325">
    <property type="entry name" value="RNA_pol_sigma_r2"/>
</dbReference>
<dbReference type="Pfam" id="PF04542">
    <property type="entry name" value="Sigma70_r2"/>
    <property type="match status" value="1"/>
</dbReference>
<dbReference type="Gene3D" id="1.10.10.10">
    <property type="entry name" value="Winged helix-like DNA-binding domain superfamily/Winged helix DNA-binding domain"/>
    <property type="match status" value="1"/>
</dbReference>
<evidence type="ECO:0000259" key="6">
    <source>
        <dbReference type="Pfam" id="PF08281"/>
    </source>
</evidence>
<keyword evidence="3" id="KW-0731">Sigma factor</keyword>
<gene>
    <name evidence="7" type="ORF">EII40_10710</name>
</gene>
<dbReference type="GO" id="GO:0006352">
    <property type="term" value="P:DNA-templated transcription initiation"/>
    <property type="evidence" value="ECO:0007669"/>
    <property type="project" value="InterPro"/>
</dbReference>
<dbReference type="InterPro" id="IPR007627">
    <property type="entry name" value="RNA_pol_sigma70_r2"/>
</dbReference>
<keyword evidence="2" id="KW-0805">Transcription regulation</keyword>
<evidence type="ECO:0000313" key="8">
    <source>
        <dbReference type="Proteomes" id="UP000278609"/>
    </source>
</evidence>
<evidence type="ECO:0000256" key="2">
    <source>
        <dbReference type="ARBA" id="ARBA00023015"/>
    </source>
</evidence>
<feature type="domain" description="RNA polymerase sigma-70 region 2" evidence="5">
    <location>
        <begin position="18"/>
        <end position="72"/>
    </location>
</feature>
<protein>
    <submittedName>
        <fullName evidence="7">RNA polymerase sigma factor</fullName>
    </submittedName>
</protein>
<dbReference type="OrthoDB" id="9803470at2"/>
<dbReference type="GO" id="GO:0003677">
    <property type="term" value="F:DNA binding"/>
    <property type="evidence" value="ECO:0007669"/>
    <property type="project" value="InterPro"/>
</dbReference>
<dbReference type="EMBL" id="RQYS01000049">
    <property type="protein sequence ID" value="RRD59262.1"/>
    <property type="molecule type" value="Genomic_DNA"/>
</dbReference>
<dbReference type="SUPFAM" id="SSF88946">
    <property type="entry name" value="Sigma2 domain of RNA polymerase sigma factors"/>
    <property type="match status" value="1"/>
</dbReference>
<dbReference type="CDD" id="cd06171">
    <property type="entry name" value="Sigma70_r4"/>
    <property type="match status" value="1"/>
</dbReference>
<evidence type="ECO:0000256" key="4">
    <source>
        <dbReference type="ARBA" id="ARBA00023163"/>
    </source>
</evidence>
<reference evidence="7 8" key="1">
    <citation type="submission" date="2018-11" db="EMBL/GenBank/DDBJ databases">
        <title>Genomes From Bacteria Associated with the Canine Oral Cavity: a Test Case for Automated Genome-Based Taxonomic Assignment.</title>
        <authorList>
            <person name="Coil D.A."/>
            <person name="Jospin G."/>
            <person name="Darling A.E."/>
            <person name="Wallis C."/>
            <person name="Davis I.J."/>
            <person name="Harris S."/>
            <person name="Eisen J.A."/>
            <person name="Holcombe L.J."/>
            <person name="O'Flynn C."/>
        </authorList>
    </citation>
    <scope>NUCLEOTIDE SEQUENCE [LARGE SCALE GENOMIC DNA]</scope>
    <source>
        <strain evidence="7 8">OH2617_COT-023</strain>
    </source>
</reference>
<proteinExistence type="inferred from homology"/>
<sequence length="168" mass="19441">MNTSQFQKKLLGMQENMMNFALMLTANREDAQDLLQETSLKVLDNREKYADNRNFKGWVLTVMRNIFINNYHRVLRTQTVVEQDIDLYNLNVANDSSFDTPDGACQLQEITAAIDALNEELKAPFSMYVSGYRYHEIAKALRIPLGTVKSRIFFARQVLKTKLKELNP</sequence>
<dbReference type="GO" id="GO:0016987">
    <property type="term" value="F:sigma factor activity"/>
    <property type="evidence" value="ECO:0007669"/>
    <property type="project" value="UniProtKB-KW"/>
</dbReference>
<evidence type="ECO:0000313" key="7">
    <source>
        <dbReference type="EMBL" id="RRD59262.1"/>
    </source>
</evidence>
<name>A0A3P1XKF8_TANFO</name>
<dbReference type="PANTHER" id="PTHR43133">
    <property type="entry name" value="RNA POLYMERASE ECF-TYPE SIGMA FACTO"/>
    <property type="match status" value="1"/>
</dbReference>
<dbReference type="NCBIfam" id="TIGR02937">
    <property type="entry name" value="sigma70-ECF"/>
    <property type="match status" value="1"/>
</dbReference>
<dbReference type="InterPro" id="IPR014284">
    <property type="entry name" value="RNA_pol_sigma-70_dom"/>
</dbReference>
<accession>A0A3P1XKF8</accession>
<dbReference type="Gene3D" id="1.10.1740.10">
    <property type="match status" value="1"/>
</dbReference>
<evidence type="ECO:0000259" key="5">
    <source>
        <dbReference type="Pfam" id="PF04542"/>
    </source>
</evidence>
<dbReference type="Pfam" id="PF08281">
    <property type="entry name" value="Sigma70_r4_2"/>
    <property type="match status" value="1"/>
</dbReference>
<organism evidence="7 8">
    <name type="scientific">Tannerella forsythia</name>
    <name type="common">Bacteroides forsythus</name>
    <dbReference type="NCBI Taxonomy" id="28112"/>
    <lineage>
        <taxon>Bacteria</taxon>
        <taxon>Pseudomonadati</taxon>
        <taxon>Bacteroidota</taxon>
        <taxon>Bacteroidia</taxon>
        <taxon>Bacteroidales</taxon>
        <taxon>Tannerellaceae</taxon>
        <taxon>Tannerella</taxon>
    </lineage>
</organism>
<comment type="caution">
    <text evidence="7">The sequence shown here is derived from an EMBL/GenBank/DDBJ whole genome shotgun (WGS) entry which is preliminary data.</text>
</comment>
<dbReference type="InterPro" id="IPR013249">
    <property type="entry name" value="RNA_pol_sigma70_r4_t2"/>
</dbReference>
<keyword evidence="4" id="KW-0804">Transcription</keyword>
<dbReference type="InterPro" id="IPR039425">
    <property type="entry name" value="RNA_pol_sigma-70-like"/>
</dbReference>
<feature type="domain" description="RNA polymerase sigma factor 70 region 4 type 2" evidence="6">
    <location>
        <begin position="108"/>
        <end position="157"/>
    </location>
</feature>
<comment type="similarity">
    <text evidence="1">Belongs to the sigma-70 factor family. ECF subfamily.</text>
</comment>
<dbReference type="PANTHER" id="PTHR43133:SF25">
    <property type="entry name" value="RNA POLYMERASE SIGMA FACTOR RFAY-RELATED"/>
    <property type="match status" value="1"/>
</dbReference>
<dbReference type="InterPro" id="IPR013324">
    <property type="entry name" value="RNA_pol_sigma_r3/r4-like"/>
</dbReference>
<dbReference type="AlphaFoldDB" id="A0A3P1XKF8"/>
<evidence type="ECO:0000256" key="1">
    <source>
        <dbReference type="ARBA" id="ARBA00010641"/>
    </source>
</evidence>
<dbReference type="SUPFAM" id="SSF88659">
    <property type="entry name" value="Sigma3 and sigma4 domains of RNA polymerase sigma factors"/>
    <property type="match status" value="1"/>
</dbReference>